<keyword evidence="10" id="KW-1185">Reference proteome</keyword>
<dbReference type="GO" id="GO:0003677">
    <property type="term" value="F:DNA binding"/>
    <property type="evidence" value="ECO:0007669"/>
    <property type="project" value="UniProtKB-KW"/>
</dbReference>
<feature type="coiled-coil region" evidence="6">
    <location>
        <begin position="369"/>
        <end position="431"/>
    </location>
</feature>
<proteinExistence type="predicted"/>
<evidence type="ECO:0000256" key="7">
    <source>
        <dbReference type="SAM" id="MobiDB-lite"/>
    </source>
</evidence>
<evidence type="ECO:0000256" key="5">
    <source>
        <dbReference type="ARBA" id="ARBA00023242"/>
    </source>
</evidence>
<feature type="compositionally biased region" description="Acidic residues" evidence="7">
    <location>
        <begin position="217"/>
        <end position="227"/>
    </location>
</feature>
<dbReference type="EMBL" id="CP144754">
    <property type="protein sequence ID" value="WVZ96709.1"/>
    <property type="molecule type" value="Genomic_DNA"/>
</dbReference>
<dbReference type="Proteomes" id="UP001341281">
    <property type="component" value="Chromosome 10"/>
</dbReference>
<accession>A0AAQ3USC9</accession>
<comment type="subcellular location">
    <subcellularLocation>
        <location evidence="1">Nucleus</location>
    </subcellularLocation>
</comment>
<keyword evidence="2" id="KW-0805">Transcription regulation</keyword>
<dbReference type="Pfam" id="PF02362">
    <property type="entry name" value="B3"/>
    <property type="match status" value="1"/>
</dbReference>
<evidence type="ECO:0000256" key="3">
    <source>
        <dbReference type="ARBA" id="ARBA00023125"/>
    </source>
</evidence>
<evidence type="ECO:0000256" key="2">
    <source>
        <dbReference type="ARBA" id="ARBA00023015"/>
    </source>
</evidence>
<dbReference type="Gene3D" id="2.40.330.10">
    <property type="entry name" value="DNA-binding pseudobarrel domain"/>
    <property type="match status" value="1"/>
</dbReference>
<reference evidence="9 10" key="1">
    <citation type="submission" date="2024-02" db="EMBL/GenBank/DDBJ databases">
        <title>High-quality chromosome-scale genome assembly of Pensacola bahiagrass (Paspalum notatum Flugge var. saurae).</title>
        <authorList>
            <person name="Vega J.M."/>
            <person name="Podio M."/>
            <person name="Orjuela J."/>
            <person name="Siena L.A."/>
            <person name="Pessino S.C."/>
            <person name="Combes M.C."/>
            <person name="Mariac C."/>
            <person name="Albertini E."/>
            <person name="Pupilli F."/>
            <person name="Ortiz J.P.A."/>
            <person name="Leblanc O."/>
        </authorList>
    </citation>
    <scope>NUCLEOTIDE SEQUENCE [LARGE SCALE GENOMIC DNA]</scope>
    <source>
        <strain evidence="9">R1</strain>
        <tissue evidence="9">Leaf</tissue>
    </source>
</reference>
<feature type="domain" description="TF-B3" evidence="8">
    <location>
        <begin position="129"/>
        <end position="220"/>
    </location>
</feature>
<dbReference type="InterPro" id="IPR015300">
    <property type="entry name" value="DNA-bd_pseudobarrel_sf"/>
</dbReference>
<dbReference type="GO" id="GO:0005634">
    <property type="term" value="C:nucleus"/>
    <property type="evidence" value="ECO:0007669"/>
    <property type="project" value="UniProtKB-SubCell"/>
</dbReference>
<evidence type="ECO:0000256" key="6">
    <source>
        <dbReference type="SAM" id="Coils"/>
    </source>
</evidence>
<sequence length="432" mass="47537">MGIGQPIQASSNSPATYLFITSKRGRPNTKMEQKMALVKRRTALLSGSESDKEDDDAVPMDDEDAIVVAHQPVAIPCGDTDDDDCDVVPIKESDVNGHQMHVRVGDNWQSAMARAEKIQTNLPSGHPSLVKRMLKSHVVNGFWLGLPKGFCDKHLPKRDAGIVLEDENGEHHHTTFLGYKQGLSAGWRAFAIDHGIKVGDVAVFELVKSTKFKANESPEDITTEEPNWEVPPPSDGSSTSGIGTSGSDIDFDGVTSFSNVSAILDSLVTNCEFYDNLRWTYHELCCSQKSLLHKHLPKHLHPTLVVGVIMETISIADGIRACKAQASSREDLLVWKKTLESFELLGMNVAFLLKRVGDLLGLASRSRESSEWQEKYKKLKLERARAGEKVSVLELQLSNVKGVLQKVDAEMEELEASLKKSDEALQELAAAP</sequence>
<dbReference type="InterPro" id="IPR003340">
    <property type="entry name" value="B3_DNA-bd"/>
</dbReference>
<evidence type="ECO:0000313" key="10">
    <source>
        <dbReference type="Proteomes" id="UP001341281"/>
    </source>
</evidence>
<evidence type="ECO:0000259" key="8">
    <source>
        <dbReference type="PROSITE" id="PS50863"/>
    </source>
</evidence>
<dbReference type="PANTHER" id="PTHR31391">
    <property type="entry name" value="B3 DOMAIN-CONTAINING PROTEIN OS11G0197600-RELATED"/>
    <property type="match status" value="1"/>
</dbReference>
<organism evidence="9 10">
    <name type="scientific">Paspalum notatum var. saurae</name>
    <dbReference type="NCBI Taxonomy" id="547442"/>
    <lineage>
        <taxon>Eukaryota</taxon>
        <taxon>Viridiplantae</taxon>
        <taxon>Streptophyta</taxon>
        <taxon>Embryophyta</taxon>
        <taxon>Tracheophyta</taxon>
        <taxon>Spermatophyta</taxon>
        <taxon>Magnoliopsida</taxon>
        <taxon>Liliopsida</taxon>
        <taxon>Poales</taxon>
        <taxon>Poaceae</taxon>
        <taxon>PACMAD clade</taxon>
        <taxon>Panicoideae</taxon>
        <taxon>Andropogonodae</taxon>
        <taxon>Paspaleae</taxon>
        <taxon>Paspalinae</taxon>
        <taxon>Paspalum</taxon>
    </lineage>
</organism>
<dbReference type="PANTHER" id="PTHR31391:SF101">
    <property type="entry name" value="B3 DOMAIN-CONTAINING PROTEIN OS01G0234100"/>
    <property type="match status" value="1"/>
</dbReference>
<keyword evidence="4" id="KW-0804">Transcription</keyword>
<feature type="region of interest" description="Disordered" evidence="7">
    <location>
        <begin position="215"/>
        <end position="242"/>
    </location>
</feature>
<keyword evidence="5" id="KW-0539">Nucleus</keyword>
<gene>
    <name evidence="9" type="ORF">U9M48_042311</name>
</gene>
<dbReference type="SMART" id="SM01019">
    <property type="entry name" value="B3"/>
    <property type="match status" value="1"/>
</dbReference>
<dbReference type="PROSITE" id="PS50863">
    <property type="entry name" value="B3"/>
    <property type="match status" value="1"/>
</dbReference>
<dbReference type="SUPFAM" id="SSF101936">
    <property type="entry name" value="DNA-binding pseudobarrel domain"/>
    <property type="match status" value="1"/>
</dbReference>
<keyword evidence="6" id="KW-0175">Coiled coil</keyword>
<feature type="non-terminal residue" evidence="9">
    <location>
        <position position="432"/>
    </location>
</feature>
<evidence type="ECO:0000256" key="4">
    <source>
        <dbReference type="ARBA" id="ARBA00023163"/>
    </source>
</evidence>
<evidence type="ECO:0000313" key="9">
    <source>
        <dbReference type="EMBL" id="WVZ96709.1"/>
    </source>
</evidence>
<dbReference type="AlphaFoldDB" id="A0AAQ3USC9"/>
<keyword evidence="3" id="KW-0238">DNA-binding</keyword>
<dbReference type="CDD" id="cd10017">
    <property type="entry name" value="B3_DNA"/>
    <property type="match status" value="1"/>
</dbReference>
<name>A0AAQ3USC9_PASNO</name>
<dbReference type="InterPro" id="IPR044837">
    <property type="entry name" value="REM16-like"/>
</dbReference>
<evidence type="ECO:0000256" key="1">
    <source>
        <dbReference type="ARBA" id="ARBA00004123"/>
    </source>
</evidence>
<protein>
    <recommendedName>
        <fullName evidence="8">TF-B3 domain-containing protein</fullName>
    </recommendedName>
</protein>